<reference evidence="4" key="1">
    <citation type="submission" date="2020-06" db="EMBL/GenBank/DDBJ databases">
        <title>Draft genome of Bugula neritina, a colonial animal packing powerful symbionts and potential medicines.</title>
        <authorList>
            <person name="Rayko M."/>
        </authorList>
    </citation>
    <scope>NUCLEOTIDE SEQUENCE [LARGE SCALE GENOMIC DNA]</scope>
    <source>
        <strain evidence="4">Kwan_BN1</strain>
    </source>
</reference>
<feature type="signal peptide" evidence="3">
    <location>
        <begin position="1"/>
        <end position="20"/>
    </location>
</feature>
<feature type="chain" id="PRO_5029702127" evidence="3">
    <location>
        <begin position="21"/>
        <end position="259"/>
    </location>
</feature>
<keyword evidence="3" id="KW-0732">Signal</keyword>
<protein>
    <submittedName>
        <fullName evidence="4">Uncharacterized protein</fullName>
    </submittedName>
</protein>
<evidence type="ECO:0000256" key="2">
    <source>
        <dbReference type="SAM" id="Phobius"/>
    </source>
</evidence>
<comment type="caution">
    <text evidence="4">The sequence shown here is derived from an EMBL/GenBank/DDBJ whole genome shotgun (WGS) entry which is preliminary data.</text>
</comment>
<feature type="transmembrane region" description="Helical" evidence="2">
    <location>
        <begin position="203"/>
        <end position="225"/>
    </location>
</feature>
<name>A0A7J7KAJ1_BUGNE</name>
<gene>
    <name evidence="4" type="ORF">EB796_006009</name>
</gene>
<feature type="region of interest" description="Disordered" evidence="1">
    <location>
        <begin position="235"/>
        <end position="259"/>
    </location>
</feature>
<dbReference type="AlphaFoldDB" id="A0A7J7KAJ1"/>
<dbReference type="Proteomes" id="UP000593567">
    <property type="component" value="Unassembled WGS sequence"/>
</dbReference>
<accession>A0A7J7KAJ1</accession>
<dbReference type="PROSITE" id="PS51257">
    <property type="entry name" value="PROKAR_LIPOPROTEIN"/>
    <property type="match status" value="1"/>
</dbReference>
<sequence length="259" mass="28371">MKEYTIGLLLVLYISTGCWAECNASPKQCSLQAASPVKNQCYIDRSDVTSAHPQTKPCAGLCQKKMQAPNYKCHFYCAGFIDYNRTCADTEPTFSPFNVSGYNSSHSSPSEFSSTTRSVSVRAISQQLSSTKVTPKEASPATSYTGSEARSRELGAITRYVLTKALLKTSPTAPSRLSNKASQRELNSKYHKGRHSTPPPSIIAVYAAVSVAAVGLVGSLVYVALKRRRNTRWSREPLREQNKSNDVTPLDDAENTLML</sequence>
<evidence type="ECO:0000313" key="4">
    <source>
        <dbReference type="EMBL" id="KAF6035682.1"/>
    </source>
</evidence>
<feature type="compositionally biased region" description="Acidic residues" evidence="1">
    <location>
        <begin position="249"/>
        <end position="259"/>
    </location>
</feature>
<evidence type="ECO:0000256" key="3">
    <source>
        <dbReference type="SAM" id="SignalP"/>
    </source>
</evidence>
<keyword evidence="2" id="KW-1133">Transmembrane helix</keyword>
<keyword evidence="5" id="KW-1185">Reference proteome</keyword>
<feature type="region of interest" description="Disordered" evidence="1">
    <location>
        <begin position="126"/>
        <end position="148"/>
    </location>
</feature>
<proteinExistence type="predicted"/>
<feature type="compositionally biased region" description="Polar residues" evidence="1">
    <location>
        <begin position="171"/>
        <end position="181"/>
    </location>
</feature>
<organism evidence="4 5">
    <name type="scientific">Bugula neritina</name>
    <name type="common">Brown bryozoan</name>
    <name type="synonym">Sertularia neritina</name>
    <dbReference type="NCBI Taxonomy" id="10212"/>
    <lineage>
        <taxon>Eukaryota</taxon>
        <taxon>Metazoa</taxon>
        <taxon>Spiralia</taxon>
        <taxon>Lophotrochozoa</taxon>
        <taxon>Bryozoa</taxon>
        <taxon>Gymnolaemata</taxon>
        <taxon>Cheilostomatida</taxon>
        <taxon>Flustrina</taxon>
        <taxon>Buguloidea</taxon>
        <taxon>Bugulidae</taxon>
        <taxon>Bugula</taxon>
    </lineage>
</organism>
<feature type="region of interest" description="Disordered" evidence="1">
    <location>
        <begin position="171"/>
        <end position="197"/>
    </location>
</feature>
<keyword evidence="2" id="KW-0812">Transmembrane</keyword>
<keyword evidence="2" id="KW-0472">Membrane</keyword>
<dbReference type="EMBL" id="VXIV02000846">
    <property type="protein sequence ID" value="KAF6035682.1"/>
    <property type="molecule type" value="Genomic_DNA"/>
</dbReference>
<evidence type="ECO:0000256" key="1">
    <source>
        <dbReference type="SAM" id="MobiDB-lite"/>
    </source>
</evidence>
<evidence type="ECO:0000313" key="5">
    <source>
        <dbReference type="Proteomes" id="UP000593567"/>
    </source>
</evidence>